<dbReference type="InterPro" id="IPR028098">
    <property type="entry name" value="Glyco_trans_4-like_N"/>
</dbReference>
<dbReference type="CDD" id="cd03823">
    <property type="entry name" value="GT4_ExpE7-like"/>
    <property type="match status" value="1"/>
</dbReference>
<dbReference type="Pfam" id="PF00534">
    <property type="entry name" value="Glycos_transf_1"/>
    <property type="match status" value="1"/>
</dbReference>
<dbReference type="InterPro" id="IPR001296">
    <property type="entry name" value="Glyco_trans_1"/>
</dbReference>
<keyword evidence="5" id="KW-1185">Reference proteome</keyword>
<comment type="caution">
    <text evidence="4">The sequence shown here is derived from an EMBL/GenBank/DDBJ whole genome shotgun (WGS) entry which is preliminary data.</text>
</comment>
<dbReference type="Proteomes" id="UP000321405">
    <property type="component" value="Unassembled WGS sequence"/>
</dbReference>
<evidence type="ECO:0000259" key="1">
    <source>
        <dbReference type="Pfam" id="PF00534"/>
    </source>
</evidence>
<accession>A0A511BWL8</accession>
<gene>
    <name evidence="4" type="ORF">SSA02_15510</name>
</gene>
<evidence type="ECO:0000313" key="4">
    <source>
        <dbReference type="EMBL" id="GEL02388.1"/>
    </source>
</evidence>
<organism evidence="4 5">
    <name type="scientific">Swaminathania salitolerans</name>
    <dbReference type="NCBI Taxonomy" id="182838"/>
    <lineage>
        <taxon>Bacteria</taxon>
        <taxon>Pseudomonadati</taxon>
        <taxon>Pseudomonadota</taxon>
        <taxon>Alphaproteobacteria</taxon>
        <taxon>Acetobacterales</taxon>
        <taxon>Acetobacteraceae</taxon>
        <taxon>Swaminathania</taxon>
    </lineage>
</organism>
<evidence type="ECO:0000313" key="5">
    <source>
        <dbReference type="Proteomes" id="UP000321405"/>
    </source>
</evidence>
<feature type="domain" description="Spore protein YkvP/CgeB glycosyl transferase-like" evidence="2">
    <location>
        <begin position="327"/>
        <end position="460"/>
    </location>
</feature>
<dbReference type="PANTHER" id="PTHR45947">
    <property type="entry name" value="SULFOQUINOVOSYL TRANSFERASE SQD2"/>
    <property type="match status" value="1"/>
</dbReference>
<dbReference type="EMBL" id="BJVC01000003">
    <property type="protein sequence ID" value="GEL02388.1"/>
    <property type="molecule type" value="Genomic_DNA"/>
</dbReference>
<evidence type="ECO:0008006" key="6">
    <source>
        <dbReference type="Google" id="ProtNLM"/>
    </source>
</evidence>
<dbReference type="GO" id="GO:0016757">
    <property type="term" value="F:glycosyltransferase activity"/>
    <property type="evidence" value="ECO:0007669"/>
    <property type="project" value="InterPro"/>
</dbReference>
<feature type="domain" description="Glycosyl transferase family 1" evidence="1">
    <location>
        <begin position="705"/>
        <end position="855"/>
    </location>
</feature>
<dbReference type="InterPro" id="IPR050194">
    <property type="entry name" value="Glycosyltransferase_grp1"/>
</dbReference>
<dbReference type="RefSeq" id="WP_147093481.1">
    <property type="nucleotide sequence ID" value="NZ_BJVC01000003.1"/>
</dbReference>
<dbReference type="SUPFAM" id="SSF53756">
    <property type="entry name" value="UDP-Glycosyltransferase/glycogen phosphorylase"/>
    <property type="match status" value="2"/>
</dbReference>
<reference evidence="4 5" key="1">
    <citation type="submission" date="2019-07" db="EMBL/GenBank/DDBJ databases">
        <title>Whole genome shotgun sequence of Swaminathania salitolerans NBRC 104436.</title>
        <authorList>
            <person name="Hosoyama A."/>
            <person name="Uohara A."/>
            <person name="Ohji S."/>
            <person name="Ichikawa N."/>
        </authorList>
    </citation>
    <scope>NUCLEOTIDE SEQUENCE [LARGE SCALE GENOMIC DNA]</scope>
    <source>
        <strain evidence="4 5">NBRC 104436</strain>
    </source>
</reference>
<dbReference type="OrthoDB" id="9807414at2"/>
<feature type="domain" description="Glycosyltransferase subfamily 4-like N-terminal" evidence="3">
    <location>
        <begin position="504"/>
        <end position="692"/>
    </location>
</feature>
<evidence type="ECO:0000259" key="2">
    <source>
        <dbReference type="Pfam" id="PF13524"/>
    </source>
</evidence>
<protein>
    <recommendedName>
        <fullName evidence="6">Glycosyl transferase</fullName>
    </recommendedName>
</protein>
<proteinExistence type="predicted"/>
<dbReference type="Pfam" id="PF13579">
    <property type="entry name" value="Glyco_trans_4_4"/>
    <property type="match status" value="1"/>
</dbReference>
<name>A0A511BWL8_9PROT</name>
<dbReference type="Pfam" id="PF13524">
    <property type="entry name" value="Glyco_trans_1_2"/>
    <property type="match status" value="1"/>
</dbReference>
<dbReference type="AlphaFoldDB" id="A0A511BWL8"/>
<dbReference type="Gene3D" id="3.40.50.2000">
    <property type="entry name" value="Glycogen Phosphorylase B"/>
    <property type="match status" value="3"/>
</dbReference>
<dbReference type="PANTHER" id="PTHR45947:SF13">
    <property type="entry name" value="TRANSFERASE"/>
    <property type="match status" value="1"/>
</dbReference>
<sequence>MHEEALAASARLATIRADTLQAELTIARRQMRLMRGSLSWRILEPLRWVRALTLKRLPWGTPFDEAWDEISVSIESEGLSKAARRFVRSARETRKIARYQTIAHDPLFGATKAVSAFFQKPVPAARGMLRPHFLIIADVVVPQCVKYRVNQKAEFLRNLGWSVQVVDWRDTGLALSELQIATEVVFYRTPGFTPVLSLIAQAKRVGLSPRWEVDDLIFDRRSCQLNSNLATLTPGEKRGYLRGTTLFLKALRACGRGIASTEALAGQMRRMGIRDVAILENALDRETIAIAERVERLPSPPDSESILICYGSGSRTHDIDFREAEAGLLAAMDAEPRLELLIIGPLGLSKDFARFESRIRRKRQMSYEAYMALLATADIALAPLELSVFNDCKSNIKFLEAAVLGVPSVCSPTAPYAGVIRHGENGMLARTPEDWRNALLALSADRTRREAMGEQARSDAYALYAPERIQERQAEPIFGSPPVFASAAPRVVHVNVYMAPRTFGGATIVVEAVIPELARFGYESSVLTTRPILEDVPDGALRYRIQGTDVFSVVAGRHSGADNLSVARQLQRWIGSWGADLVHFHAIQELGTGMARACQDLGIPYVISLHDCWWLTDQLFISKDDGRYHLDRDQLATREERSSHDIYLGDRRRLMRQALSGAHAILSPSEEHKALHVRNGVPADRIAINKNGFTWPSRPRRKRDPGSKLRFGFVGGAVDVKGYSLIRQALEKTARDDWELVLVDNTLNLGFPSIDVSSWLVRGTVKTIPAYTQAELDDFYDGIDILLFPSQWRESYGLTVREALSRDVWVISTAPGGQAEEIVEGVNGSLIPIIDEPEPLQRAIEAMLDRKDMLETYTNPFKDRLPRYQDQAEELARIYDAVLGRSA</sequence>
<dbReference type="InterPro" id="IPR055259">
    <property type="entry name" value="YkvP/CgeB_Glyco_trans-like"/>
</dbReference>
<evidence type="ECO:0000259" key="3">
    <source>
        <dbReference type="Pfam" id="PF13579"/>
    </source>
</evidence>